<dbReference type="SUPFAM" id="SSF56784">
    <property type="entry name" value="HAD-like"/>
    <property type="match status" value="1"/>
</dbReference>
<dbReference type="PROSITE" id="PS50969">
    <property type="entry name" value="FCP1"/>
    <property type="match status" value="1"/>
</dbReference>
<dbReference type="InterPro" id="IPR023214">
    <property type="entry name" value="HAD_sf"/>
</dbReference>
<evidence type="ECO:0000313" key="5">
    <source>
        <dbReference type="Proteomes" id="UP001630127"/>
    </source>
</evidence>
<dbReference type="AlphaFoldDB" id="A0ABD2Z2U6"/>
<feature type="domain" description="FCP1 homology" evidence="3">
    <location>
        <begin position="283"/>
        <end position="465"/>
    </location>
</feature>
<dbReference type="EMBL" id="JBJUIK010000011">
    <property type="protein sequence ID" value="KAL3513024.1"/>
    <property type="molecule type" value="Genomic_DNA"/>
</dbReference>
<keyword evidence="1" id="KW-0496">Mitochondrion</keyword>
<proteinExistence type="inferred from homology"/>
<dbReference type="PANTHER" id="PTHR12210">
    <property type="entry name" value="DULLARD PROTEIN PHOSPHATASE"/>
    <property type="match status" value="1"/>
</dbReference>
<dbReference type="Proteomes" id="UP001630127">
    <property type="component" value="Unassembled WGS sequence"/>
</dbReference>
<dbReference type="SMART" id="SM00577">
    <property type="entry name" value="CPDc"/>
    <property type="match status" value="1"/>
</dbReference>
<comment type="function">
    <text evidence="1">Essential component of the TIM23 complex, a complex that mediates the translocation of transit peptide-containing proteins across the mitochondrial inner membrane.</text>
</comment>
<keyword evidence="1" id="KW-0811">Translocation</keyword>
<name>A0ABD2Z2U6_9GENT</name>
<dbReference type="InterPro" id="IPR050365">
    <property type="entry name" value="TIM50"/>
</dbReference>
<dbReference type="InterPro" id="IPR036412">
    <property type="entry name" value="HAD-like_sf"/>
</dbReference>
<sequence>MNNNVSGFSLSIDRNETTQECNRHILAESEDISPDLEARSTRPTLNATNICSPLKSDGKPDSGVESKVDISLMENHDDDEGIDVSSKTKMQKTYEGAHRIRAVKTYGRRRKNTNDSTILNSKFIQENTRSLVPFAQNKMGNTSGDPSVETPSSSSTKDVNEKKLVEGQGSLLQVVEDLLEKADDSKEKTSGSCLNKDMPLVDSSEQNFEQSERAKPDHIIDTLGDFRMSHKVKECGGESGKISPYEPVDKHSVLPLSDLSNSRGGTTQVEKDVKFSLERSLVGSFRKKLLVLDINGLLADIVPDVPDRYTPHAIISGKSVFRRPFCDDFLQFCFTRFNVGVWSSRMKRNVQLVLDFLMGDAKQKLVFCWDQSHCTWTGFNTLENREKPLLVKKLNKLWEKYEENLPWEKGEYNEANTLLLDDSPHKALGNPPYTAIFPYSYEYMDYKDKSLAGPGGALRVYLEGLANAENVQKYVEENPFGQRPITERNLSWRFYRRVIEAISYSSKDIPNIYSRVNFHQQSNI</sequence>
<dbReference type="Gene3D" id="3.40.50.1000">
    <property type="entry name" value="HAD superfamily/HAD-like"/>
    <property type="match status" value="1"/>
</dbReference>
<keyword evidence="5" id="KW-1185">Reference proteome</keyword>
<comment type="subcellular location">
    <subcellularLocation>
        <location evidence="1">Mitochondrion inner membrane</location>
        <topology evidence="1">Single-pass membrane protein</topology>
    </subcellularLocation>
</comment>
<protein>
    <recommendedName>
        <fullName evidence="1">Mitochondrial import inner membrane translocase subunit TIM50</fullName>
    </recommendedName>
</protein>
<evidence type="ECO:0000256" key="1">
    <source>
        <dbReference type="RuleBase" id="RU365079"/>
    </source>
</evidence>
<dbReference type="GO" id="GO:0015031">
    <property type="term" value="P:protein transport"/>
    <property type="evidence" value="ECO:0007669"/>
    <property type="project" value="UniProtKB-KW"/>
</dbReference>
<evidence type="ECO:0000259" key="3">
    <source>
        <dbReference type="PROSITE" id="PS50969"/>
    </source>
</evidence>
<keyword evidence="1" id="KW-0809">Transit peptide</keyword>
<dbReference type="FunFam" id="3.40.50.1000:FF:000257">
    <property type="entry name" value="Haloacid dehalogenase-like hydrolase (HAD) superfamily protein"/>
    <property type="match status" value="1"/>
</dbReference>
<dbReference type="Pfam" id="PF03031">
    <property type="entry name" value="NIF"/>
    <property type="match status" value="1"/>
</dbReference>
<comment type="caution">
    <text evidence="4">The sequence shown here is derived from an EMBL/GenBank/DDBJ whole genome shotgun (WGS) entry which is preliminary data.</text>
</comment>
<dbReference type="GO" id="GO:0005744">
    <property type="term" value="C:TIM23 mitochondrial import inner membrane translocase complex"/>
    <property type="evidence" value="ECO:0007669"/>
    <property type="project" value="UniProtKB-UniRule"/>
</dbReference>
<evidence type="ECO:0000256" key="2">
    <source>
        <dbReference type="SAM" id="MobiDB-lite"/>
    </source>
</evidence>
<dbReference type="InterPro" id="IPR004274">
    <property type="entry name" value="FCP1_dom"/>
</dbReference>
<reference evidence="4 5" key="1">
    <citation type="submission" date="2024-11" db="EMBL/GenBank/DDBJ databases">
        <title>A near-complete genome assembly of Cinchona calisaya.</title>
        <authorList>
            <person name="Lian D.C."/>
            <person name="Zhao X.W."/>
            <person name="Wei L."/>
        </authorList>
    </citation>
    <scope>NUCLEOTIDE SEQUENCE [LARGE SCALE GENOMIC DNA]</scope>
    <source>
        <tissue evidence="4">Nenye</tissue>
    </source>
</reference>
<keyword evidence="1" id="KW-0653">Protein transport</keyword>
<organism evidence="4 5">
    <name type="scientific">Cinchona calisaya</name>
    <dbReference type="NCBI Taxonomy" id="153742"/>
    <lineage>
        <taxon>Eukaryota</taxon>
        <taxon>Viridiplantae</taxon>
        <taxon>Streptophyta</taxon>
        <taxon>Embryophyta</taxon>
        <taxon>Tracheophyta</taxon>
        <taxon>Spermatophyta</taxon>
        <taxon>Magnoliopsida</taxon>
        <taxon>eudicotyledons</taxon>
        <taxon>Gunneridae</taxon>
        <taxon>Pentapetalae</taxon>
        <taxon>asterids</taxon>
        <taxon>lamiids</taxon>
        <taxon>Gentianales</taxon>
        <taxon>Rubiaceae</taxon>
        <taxon>Cinchonoideae</taxon>
        <taxon>Cinchoneae</taxon>
        <taxon>Cinchona</taxon>
    </lineage>
</organism>
<comment type="similarity">
    <text evidence="1">Belongs to the TIM50 family.</text>
</comment>
<comment type="subunit">
    <text evidence="1">Component of the TIM23 complex.</text>
</comment>
<keyword evidence="1" id="KW-0813">Transport</keyword>
<accession>A0ABD2Z2U6</accession>
<feature type="region of interest" description="Disordered" evidence="2">
    <location>
        <begin position="136"/>
        <end position="164"/>
    </location>
</feature>
<feature type="compositionally biased region" description="Polar residues" evidence="2">
    <location>
        <begin position="138"/>
        <end position="157"/>
    </location>
</feature>
<evidence type="ECO:0000313" key="4">
    <source>
        <dbReference type="EMBL" id="KAL3513024.1"/>
    </source>
</evidence>
<gene>
    <name evidence="4" type="ORF">ACH5RR_025741</name>
</gene>